<reference evidence="2" key="1">
    <citation type="submission" date="2016-05" db="EMBL/GenBank/DDBJ databases">
        <title>Comparative genomics of biotechnologically important yeasts.</title>
        <authorList>
            <consortium name="DOE Joint Genome Institute"/>
            <person name="Riley R."/>
            <person name="Haridas S."/>
            <person name="Wolfe K.H."/>
            <person name="Lopes M.R."/>
            <person name="Hittinger C.T."/>
            <person name="Goker M."/>
            <person name="Salamov A."/>
            <person name="Wisecaver J."/>
            <person name="Long T.M."/>
            <person name="Aerts A.L."/>
            <person name="Barry K."/>
            <person name="Choi C."/>
            <person name="Clum A."/>
            <person name="Coughlan A.Y."/>
            <person name="Deshpande S."/>
            <person name="Douglass A.P."/>
            <person name="Hanson S.J."/>
            <person name="Klenk H.-P."/>
            <person name="Labutti K."/>
            <person name="Lapidus A."/>
            <person name="Lindquist E."/>
            <person name="Lipzen A."/>
            <person name="Meier-Kolthoff J.P."/>
            <person name="Ohm R.A."/>
            <person name="Otillar R.P."/>
            <person name="Pangilinan J."/>
            <person name="Peng Y."/>
            <person name="Rokas A."/>
            <person name="Rosa C.A."/>
            <person name="Scheuner C."/>
            <person name="Sibirny A.A."/>
            <person name="Slot J.C."/>
            <person name="Stielow J.B."/>
            <person name="Sun H."/>
            <person name="Kurtzman C.P."/>
            <person name="Blackwell M."/>
            <person name="Grigoriev I.V."/>
            <person name="Jeffries T.W."/>
        </authorList>
    </citation>
    <scope>NUCLEOTIDE SEQUENCE [LARGE SCALE GENOMIC DNA]</scope>
    <source>
        <strain evidence="2">NRRL Y-1933</strain>
    </source>
</reference>
<gene>
    <name evidence="1" type="ORF">HYPBUDRAFT_151578</name>
</gene>
<sequence>MTTLYSSNLISCQFSRIVIGRFTITSVQDHKVFGAGYTNKKDPFLSCPEEKKKK</sequence>
<evidence type="ECO:0000313" key="2">
    <source>
        <dbReference type="Proteomes" id="UP000095085"/>
    </source>
</evidence>
<dbReference type="Proteomes" id="UP000095085">
    <property type="component" value="Unassembled WGS sequence"/>
</dbReference>
<protein>
    <submittedName>
        <fullName evidence="1">Uncharacterized protein</fullName>
    </submittedName>
</protein>
<dbReference type="RefSeq" id="XP_020079184.1">
    <property type="nucleotide sequence ID" value="XM_020220572.1"/>
</dbReference>
<dbReference type="GeneID" id="30995122"/>
<keyword evidence="2" id="KW-1185">Reference proteome</keyword>
<dbReference type="AlphaFoldDB" id="A0A1E4RS88"/>
<accession>A0A1E4RS88</accession>
<proteinExistence type="predicted"/>
<evidence type="ECO:0000313" key="1">
    <source>
        <dbReference type="EMBL" id="ODV70117.1"/>
    </source>
</evidence>
<name>A0A1E4RS88_9ASCO</name>
<organism evidence="1 2">
    <name type="scientific">Hyphopichia burtonii NRRL Y-1933</name>
    <dbReference type="NCBI Taxonomy" id="984485"/>
    <lineage>
        <taxon>Eukaryota</taxon>
        <taxon>Fungi</taxon>
        <taxon>Dikarya</taxon>
        <taxon>Ascomycota</taxon>
        <taxon>Saccharomycotina</taxon>
        <taxon>Pichiomycetes</taxon>
        <taxon>Debaryomycetaceae</taxon>
        <taxon>Hyphopichia</taxon>
    </lineage>
</organism>
<dbReference type="EMBL" id="KV454538">
    <property type="protein sequence ID" value="ODV70117.1"/>
    <property type="molecule type" value="Genomic_DNA"/>
</dbReference>